<dbReference type="PANTHER" id="PTHR33371:SF18">
    <property type="entry name" value="MCE-FAMILY PROTEIN MCE3C"/>
    <property type="match status" value="1"/>
</dbReference>
<evidence type="ECO:0000259" key="2">
    <source>
        <dbReference type="Pfam" id="PF02470"/>
    </source>
</evidence>
<dbReference type="InterPro" id="IPR052336">
    <property type="entry name" value="MlaD_Phospholipid_Transporter"/>
</dbReference>
<dbReference type="InterPro" id="IPR024516">
    <property type="entry name" value="Mce_C"/>
</dbReference>
<dbReference type="RefSeq" id="WP_069405248.1">
    <property type="nucleotide sequence ID" value="NZ_MIGZ01000052.1"/>
</dbReference>
<dbReference type="PANTHER" id="PTHR33371">
    <property type="entry name" value="INTERMEMBRANE PHOSPHOLIPID TRANSPORT SYSTEM BINDING PROTEIN MLAD-RELATED"/>
    <property type="match status" value="1"/>
</dbReference>
<dbReference type="Proteomes" id="UP000094243">
    <property type="component" value="Unassembled WGS sequence"/>
</dbReference>
<feature type="compositionally biased region" description="Low complexity" evidence="1">
    <location>
        <begin position="403"/>
        <end position="414"/>
    </location>
</feature>
<dbReference type="Pfam" id="PF11887">
    <property type="entry name" value="Mce4_CUP1"/>
    <property type="match status" value="1"/>
</dbReference>
<reference evidence="5" key="1">
    <citation type="submission" date="2016-09" db="EMBL/GenBank/DDBJ databases">
        <authorList>
            <person name="Greninger A.L."/>
            <person name="Jerome K.R."/>
            <person name="Mcnair B."/>
            <person name="Wallis C."/>
            <person name="Fang F."/>
        </authorList>
    </citation>
    <scope>NUCLEOTIDE SEQUENCE [LARGE SCALE GENOMIC DNA]</scope>
    <source>
        <strain evidence="5">M7</strain>
    </source>
</reference>
<evidence type="ECO:0000259" key="3">
    <source>
        <dbReference type="Pfam" id="PF11887"/>
    </source>
</evidence>
<sequence length="414" mass="43356">MKSFQERNTMVIGVIGLVSTAAVAGAALNYDRLPVLSGSHTHAAYFAEAGGLTEGSDVQVAGLEVGEVTGVSLDGAQVVVTFTVNRGVRLGDRSEAAVKTKALLGNKILEVTPRGQGRLSHPIPIGRTTPAYQLPDALGDLTATISGLDTEQLSQSLDTLAHTFSDTPPQLKVAVQGVARFSRTLSERDARLRELLANANRVTTVLAEHRDQIVRLVSDTSALLAELQAQGAALDHLSANVSAASRQIGGFIADNRAALKPTLDKLNGVLTLVQNRKDEVQQSIKGLNDYLLALGETLASGPFFKAYLANLLPGQFIQPFVEAAFADLGLDPNVLLPSERTDPQTGQPGTPALPVPYPRTGQGGEPHLALPDAITGKPGDPRYPYREPLPAAPRGGPPPGPPASAAETPAEPGS</sequence>
<evidence type="ECO:0000313" key="5">
    <source>
        <dbReference type="Proteomes" id="UP000094243"/>
    </source>
</evidence>
<name>A0A1E3RW16_9MYCO</name>
<proteinExistence type="predicted"/>
<dbReference type="InterPro" id="IPR005693">
    <property type="entry name" value="Mce"/>
</dbReference>
<dbReference type="InterPro" id="IPR003399">
    <property type="entry name" value="Mce/MlaD"/>
</dbReference>
<feature type="domain" description="Mammalian cell entry C-terminal" evidence="3">
    <location>
        <begin position="123"/>
        <end position="291"/>
    </location>
</feature>
<dbReference type="AlphaFoldDB" id="A0A1E3RW16"/>
<dbReference type="NCBIfam" id="TIGR00996">
    <property type="entry name" value="Mtu_fam_mce"/>
    <property type="match status" value="1"/>
</dbReference>
<evidence type="ECO:0000256" key="1">
    <source>
        <dbReference type="SAM" id="MobiDB-lite"/>
    </source>
</evidence>
<accession>A0A1E3RW16</accession>
<protein>
    <submittedName>
        <fullName evidence="4">Mammalian cell entry protein</fullName>
    </submittedName>
</protein>
<feature type="region of interest" description="Disordered" evidence="1">
    <location>
        <begin position="336"/>
        <end position="414"/>
    </location>
</feature>
<dbReference type="GO" id="GO:0005576">
    <property type="term" value="C:extracellular region"/>
    <property type="evidence" value="ECO:0007669"/>
    <property type="project" value="TreeGrafter"/>
</dbReference>
<dbReference type="Pfam" id="PF02470">
    <property type="entry name" value="MlaD"/>
    <property type="match status" value="1"/>
</dbReference>
<dbReference type="PRINTS" id="PR01782">
    <property type="entry name" value="MCEVIRFACTOR"/>
</dbReference>
<organism evidence="4 5">
    <name type="scientific">Mycolicibacterium holsaticum</name>
    <dbReference type="NCBI Taxonomy" id="152142"/>
    <lineage>
        <taxon>Bacteria</taxon>
        <taxon>Bacillati</taxon>
        <taxon>Actinomycetota</taxon>
        <taxon>Actinomycetes</taxon>
        <taxon>Mycobacteriales</taxon>
        <taxon>Mycobacteriaceae</taxon>
        <taxon>Mycolicibacterium</taxon>
    </lineage>
</organism>
<dbReference type="EMBL" id="MIGZ01000052">
    <property type="protein sequence ID" value="ODQ94011.1"/>
    <property type="molecule type" value="Genomic_DNA"/>
</dbReference>
<comment type="caution">
    <text evidence="4">The sequence shown here is derived from an EMBL/GenBank/DDBJ whole genome shotgun (WGS) entry which is preliminary data.</text>
</comment>
<gene>
    <name evidence="4" type="ORF">BHQ17_11180</name>
</gene>
<feature type="domain" description="Mce/MlaD" evidence="2">
    <location>
        <begin position="43"/>
        <end position="113"/>
    </location>
</feature>
<evidence type="ECO:0000313" key="4">
    <source>
        <dbReference type="EMBL" id="ODQ94011.1"/>
    </source>
</evidence>
<dbReference type="OrthoDB" id="5241191at2"/>
<keyword evidence="5" id="KW-1185">Reference proteome</keyword>